<feature type="transmembrane region" description="Helical" evidence="1">
    <location>
        <begin position="63"/>
        <end position="96"/>
    </location>
</feature>
<proteinExistence type="predicted"/>
<organism evidence="2 3">
    <name type="scientific">Streptosporangium subroseum</name>
    <dbReference type="NCBI Taxonomy" id="106412"/>
    <lineage>
        <taxon>Bacteria</taxon>
        <taxon>Bacillati</taxon>
        <taxon>Actinomycetota</taxon>
        <taxon>Actinomycetes</taxon>
        <taxon>Streptosporangiales</taxon>
        <taxon>Streptosporangiaceae</taxon>
        <taxon>Streptosporangium</taxon>
    </lineage>
</organism>
<sequence>MVVDGPSGGTAAAVDRANDRSCVGTADAGRVEVPPSGRYLAVADGAQCAFVELHADQSNAPEWAVFMFLVFDVAFMELSSFFCWKTMSWLIFWVLSRKWLGNGWKRTEMPFQIVVSFHRPHAVRACRRQRDRPRT</sequence>
<reference evidence="2 3" key="1">
    <citation type="submission" date="2017-06" db="EMBL/GenBank/DDBJ databases">
        <authorList>
            <person name="Kim H.J."/>
            <person name="Triplett B.A."/>
        </authorList>
    </citation>
    <scope>NUCLEOTIDE SEQUENCE [LARGE SCALE GENOMIC DNA]</scope>
    <source>
        <strain evidence="2 3">CGMCC 4.2132</strain>
    </source>
</reference>
<dbReference type="EMBL" id="FZOD01000003">
    <property type="protein sequence ID" value="SNS06168.1"/>
    <property type="molecule type" value="Genomic_DNA"/>
</dbReference>
<keyword evidence="1" id="KW-1133">Transmembrane helix</keyword>
<dbReference type="RefSeq" id="WP_089205859.1">
    <property type="nucleotide sequence ID" value="NZ_FZOD01000003.1"/>
</dbReference>
<accession>A0A239BFN9</accession>
<evidence type="ECO:0000313" key="3">
    <source>
        <dbReference type="Proteomes" id="UP000198282"/>
    </source>
</evidence>
<dbReference type="AlphaFoldDB" id="A0A239BFN9"/>
<keyword evidence="1" id="KW-0812">Transmembrane</keyword>
<dbReference type="Proteomes" id="UP000198282">
    <property type="component" value="Unassembled WGS sequence"/>
</dbReference>
<keyword evidence="1" id="KW-0472">Membrane</keyword>
<evidence type="ECO:0000313" key="2">
    <source>
        <dbReference type="EMBL" id="SNS06168.1"/>
    </source>
</evidence>
<name>A0A239BFN9_9ACTN</name>
<protein>
    <submittedName>
        <fullName evidence="2">Uncharacterized protein</fullName>
    </submittedName>
</protein>
<keyword evidence="3" id="KW-1185">Reference proteome</keyword>
<gene>
    <name evidence="2" type="ORF">SAMN05216276_1003148</name>
</gene>
<evidence type="ECO:0000256" key="1">
    <source>
        <dbReference type="SAM" id="Phobius"/>
    </source>
</evidence>